<evidence type="ECO:0000313" key="2">
    <source>
        <dbReference type="EMBL" id="UVC49796.1"/>
    </source>
</evidence>
<evidence type="ECO:0000313" key="3">
    <source>
        <dbReference type="Proteomes" id="UP000244811"/>
    </source>
</evidence>
<feature type="region of interest" description="Disordered" evidence="1">
    <location>
        <begin position="599"/>
        <end position="640"/>
    </location>
</feature>
<reference evidence="2" key="1">
    <citation type="submission" date="2022-07" db="EMBL/GenBank/DDBJ databases">
        <title>Evaluation of T. orientalis genome assembly methods using nanopore sequencing and analysis of variation between genomes.</title>
        <authorList>
            <person name="Yam J."/>
            <person name="Micallef M.L."/>
            <person name="Liu M."/>
            <person name="Djordjevic S.P."/>
            <person name="Bogema D.R."/>
            <person name="Jenkins C."/>
        </authorList>
    </citation>
    <scope>NUCLEOTIDE SEQUENCE</scope>
    <source>
        <strain evidence="2">Goon Nure</strain>
    </source>
</reference>
<accession>A0A976SJ44</accession>
<proteinExistence type="predicted"/>
<sequence>MAYIFVTATSNNHIYDSRGSVVEQSCPASELFIKYIHRTLGGQSGDIYVCKKNDMAYSYEKSLHITLNSDYERANISKVYVYFNSYEKKTPLILLIIYGNKATAKSRFCRYSKISSLIDRNQTISIDELDVYDNSRGEEQLLQPLVDENDNQISLLTYHLDKRELVTYNKERINITKSNFRGGNGNIVDEFCKYSHTHVGDKGLNNSCLLYNNRLLVGNDKKTIARLQNVRYNGVYVYFGSEVNEPLLLEIYSGFYETGNKFYYHTVSIEGTLYWEEITNGGKVFDINFETKSTIQKQLTNNFNEKLVRLLKKLKANLFKTLYVILDRQISYSRKEISILSDDSKKYRVINNSITPSEKTNSTEASSHGSDHYNEIVLYESDGNRSNLFHKKNDENKFYVYFYGNDTRPLLLSFNGCLNVVNLHEVFESSKGEIQEPNFSGPDQITYDVKVTYANKTCYRVYTHTPDGIKGNGNGYRLGEIKYKNSGLIYDFKKQLVKVRVYYNLYDTNHEFPLLVILEFKDDKDKDYYKLVSTWDSKERAWAKFKGDEEERYLKKVKELEEVIEVLEHEIENLENAIKKIETQIEKSETDIQRLKEKLAQNAGEESTTVKPITTSQKGKREAQNGEQSETKEKTDDEKLKEEVENLENLKQNKELMSSDKSVKEKKSVEKRDDLRNLLEQKAYSIMRSLGIRFSTESPLFKPDKCKENNTSNGTIQMDTTNDIILETKFKMKH</sequence>
<organism evidence="2 3">
    <name type="scientific">Theileria orientalis</name>
    <dbReference type="NCBI Taxonomy" id="68886"/>
    <lineage>
        <taxon>Eukaryota</taxon>
        <taxon>Sar</taxon>
        <taxon>Alveolata</taxon>
        <taxon>Apicomplexa</taxon>
        <taxon>Aconoidasida</taxon>
        <taxon>Piroplasmida</taxon>
        <taxon>Theileriidae</taxon>
        <taxon>Theileria</taxon>
    </lineage>
</organism>
<feature type="compositionally biased region" description="Polar residues" evidence="1">
    <location>
        <begin position="604"/>
        <end position="617"/>
    </location>
</feature>
<gene>
    <name evidence="2" type="ORF">MACK_003911</name>
</gene>
<name>A0A976SJ44_THEOR</name>
<evidence type="ECO:0000256" key="1">
    <source>
        <dbReference type="SAM" id="MobiDB-lite"/>
    </source>
</evidence>
<protein>
    <submittedName>
        <fullName evidence="2">Uncharacterized protein</fullName>
    </submittedName>
</protein>
<feature type="compositionally biased region" description="Basic and acidic residues" evidence="1">
    <location>
        <begin position="619"/>
        <end position="640"/>
    </location>
</feature>
<dbReference type="AlphaFoldDB" id="A0A976SJ44"/>
<dbReference type="Proteomes" id="UP000244811">
    <property type="component" value="Chromosome 3"/>
</dbReference>
<dbReference type="EMBL" id="CP056070">
    <property type="protein sequence ID" value="UVC49796.1"/>
    <property type="molecule type" value="Genomic_DNA"/>
</dbReference>